<sequence length="105" mass="11231">MFRVSAHGVVIPVILQATVALAALVRPRHSLQQAPEDSPVCSLSVAQIYFGSLRKITAIITSPTARGSGNACKFIALYILSPPPIFIAIQADVLGERVSKLDTFE</sequence>
<evidence type="ECO:0000313" key="2">
    <source>
        <dbReference type="Proteomes" id="UP000288843"/>
    </source>
</evidence>
<dbReference type="Proteomes" id="UP000288843">
    <property type="component" value="Unassembled WGS sequence"/>
</dbReference>
<comment type="caution">
    <text evidence="1">The sequence shown here is derived from an EMBL/GenBank/DDBJ whole genome shotgun (WGS) entry which is preliminary data.</text>
</comment>
<evidence type="ECO:0000313" key="1">
    <source>
        <dbReference type="EMBL" id="RWT21592.1"/>
    </source>
</evidence>
<accession>A0A0D8TGI3</accession>
<reference evidence="1 2" key="1">
    <citation type="submission" date="2018-06" db="EMBL/GenBank/DDBJ databases">
        <title>Carbapenemase-producing Enterobacteriaceae present in wastewater treatment plant effluent and nearby surface waters in the US.</title>
        <authorList>
            <person name="Mathys D.A."/>
            <person name="Mollenkopf D.F."/>
            <person name="Feicht S.M."/>
            <person name="Adams R.J."/>
            <person name="Albers A.L."/>
            <person name="Stuever D.M."/>
            <person name="Daniels J.B."/>
            <person name="Wittum T.E."/>
        </authorList>
    </citation>
    <scope>NUCLEOTIDE SEQUENCE [LARGE SCALE GENOMIC DNA]</scope>
    <source>
        <strain evidence="1 2">GEO_47_Down_B</strain>
    </source>
</reference>
<proteinExistence type="predicted"/>
<protein>
    <submittedName>
        <fullName evidence="1">Uncharacterized protein</fullName>
    </submittedName>
</protein>
<dbReference type="AlphaFoldDB" id="A0A0D8TGI3"/>
<gene>
    <name evidence="1" type="ORF">DN603_16670</name>
</gene>
<organism evidence="1 2">
    <name type="scientific">Raoultella planticola</name>
    <name type="common">Klebsiella planticola</name>
    <dbReference type="NCBI Taxonomy" id="575"/>
    <lineage>
        <taxon>Bacteria</taxon>
        <taxon>Pseudomonadati</taxon>
        <taxon>Pseudomonadota</taxon>
        <taxon>Gammaproteobacteria</taxon>
        <taxon>Enterobacterales</taxon>
        <taxon>Enterobacteriaceae</taxon>
        <taxon>Klebsiella/Raoultella group</taxon>
        <taxon>Raoultella</taxon>
    </lineage>
</organism>
<name>A0A0D8TGI3_RAOPL</name>
<dbReference type="EMBL" id="QKOX01000016">
    <property type="protein sequence ID" value="RWT21592.1"/>
    <property type="molecule type" value="Genomic_DNA"/>
</dbReference>